<reference evidence="2 3" key="1">
    <citation type="journal article" date="2023" name="Plants (Basel)">
        <title>Bridging the Gap: Combining Genomics and Transcriptomics Approaches to Understand Stylosanthes scabra, an Orphan Legume from the Brazilian Caatinga.</title>
        <authorList>
            <person name="Ferreira-Neto J.R.C."/>
            <person name="da Silva M.D."/>
            <person name="Binneck E."/>
            <person name="de Melo N.F."/>
            <person name="da Silva R.H."/>
            <person name="de Melo A.L.T.M."/>
            <person name="Pandolfi V."/>
            <person name="Bustamante F.O."/>
            <person name="Brasileiro-Vidal A.C."/>
            <person name="Benko-Iseppon A.M."/>
        </authorList>
    </citation>
    <scope>NUCLEOTIDE SEQUENCE [LARGE SCALE GENOMIC DNA]</scope>
    <source>
        <tissue evidence="2">Leaves</tissue>
    </source>
</reference>
<organism evidence="2 3">
    <name type="scientific">Stylosanthes scabra</name>
    <dbReference type="NCBI Taxonomy" id="79078"/>
    <lineage>
        <taxon>Eukaryota</taxon>
        <taxon>Viridiplantae</taxon>
        <taxon>Streptophyta</taxon>
        <taxon>Embryophyta</taxon>
        <taxon>Tracheophyta</taxon>
        <taxon>Spermatophyta</taxon>
        <taxon>Magnoliopsida</taxon>
        <taxon>eudicotyledons</taxon>
        <taxon>Gunneridae</taxon>
        <taxon>Pentapetalae</taxon>
        <taxon>rosids</taxon>
        <taxon>fabids</taxon>
        <taxon>Fabales</taxon>
        <taxon>Fabaceae</taxon>
        <taxon>Papilionoideae</taxon>
        <taxon>50 kb inversion clade</taxon>
        <taxon>dalbergioids sensu lato</taxon>
        <taxon>Dalbergieae</taxon>
        <taxon>Pterocarpus clade</taxon>
        <taxon>Stylosanthes</taxon>
    </lineage>
</organism>
<comment type="caution">
    <text evidence="2">The sequence shown here is derived from an EMBL/GenBank/DDBJ whole genome shotgun (WGS) entry which is preliminary data.</text>
</comment>
<accession>A0ABU6SW93</accession>
<evidence type="ECO:0000313" key="2">
    <source>
        <dbReference type="EMBL" id="MED6140575.1"/>
    </source>
</evidence>
<protein>
    <submittedName>
        <fullName evidence="2">Uncharacterized protein</fullName>
    </submittedName>
</protein>
<sequence length="83" mass="8835">MPLKWMNQGYPTPNLMDCVSPSNVDSESVGKRRGQGLGQSSGRGAELGWACVVVQKGFLGVVLMCMWLSCECGKGGRRGQGLS</sequence>
<feature type="region of interest" description="Disordered" evidence="1">
    <location>
        <begin position="21"/>
        <end position="43"/>
    </location>
</feature>
<keyword evidence="3" id="KW-1185">Reference proteome</keyword>
<dbReference type="EMBL" id="JASCZI010062512">
    <property type="protein sequence ID" value="MED6140575.1"/>
    <property type="molecule type" value="Genomic_DNA"/>
</dbReference>
<dbReference type="Proteomes" id="UP001341840">
    <property type="component" value="Unassembled WGS sequence"/>
</dbReference>
<name>A0ABU6SW93_9FABA</name>
<gene>
    <name evidence="2" type="ORF">PIB30_094550</name>
</gene>
<feature type="non-terminal residue" evidence="2">
    <location>
        <position position="83"/>
    </location>
</feature>
<evidence type="ECO:0000313" key="3">
    <source>
        <dbReference type="Proteomes" id="UP001341840"/>
    </source>
</evidence>
<proteinExistence type="predicted"/>
<evidence type="ECO:0000256" key="1">
    <source>
        <dbReference type="SAM" id="MobiDB-lite"/>
    </source>
</evidence>